<keyword evidence="3" id="KW-0812">Transmembrane</keyword>
<geneLocation type="plastid" evidence="4"/>
<protein>
    <recommendedName>
        <fullName evidence="2">Uncharacterized protein ycf20</fullName>
    </recommendedName>
</protein>
<dbReference type="InterPro" id="IPR007572">
    <property type="entry name" value="Uncharacterised_Ycf20"/>
</dbReference>
<accession>A0A1C9CAG8</accession>
<dbReference type="AlphaFoldDB" id="A0A1C9CAG8"/>
<feature type="transmembrane region" description="Helical" evidence="3">
    <location>
        <begin position="87"/>
        <end position="104"/>
    </location>
</feature>
<keyword evidence="3" id="KW-1133">Transmembrane helix</keyword>
<feature type="transmembrane region" description="Helical" evidence="3">
    <location>
        <begin position="55"/>
        <end position="75"/>
    </location>
</feature>
<keyword evidence="4" id="KW-0934">Plastid</keyword>
<evidence type="ECO:0000313" key="4">
    <source>
        <dbReference type="EMBL" id="AOM65364.1"/>
    </source>
</evidence>
<dbReference type="GeneID" id="29072769"/>
<name>A0A1C9CAG8_9FLOR</name>
<dbReference type="Pfam" id="PF04483">
    <property type="entry name" value="DUF565"/>
    <property type="match status" value="1"/>
</dbReference>
<dbReference type="PANTHER" id="PTHR33787:SF4">
    <property type="entry name" value="YCF20-LIKE PROTEIN"/>
    <property type="match status" value="1"/>
</dbReference>
<comment type="similarity">
    <text evidence="1">Belongs to the ycf20 family.</text>
</comment>
<dbReference type="RefSeq" id="YP_009296429.1">
    <property type="nucleotide sequence ID" value="NC_031171.1"/>
</dbReference>
<evidence type="ECO:0000256" key="3">
    <source>
        <dbReference type="SAM" id="Phobius"/>
    </source>
</evidence>
<keyword evidence="3" id="KW-0472">Membrane</keyword>
<feature type="transmembrane region" description="Helical" evidence="3">
    <location>
        <begin position="21"/>
        <end position="43"/>
    </location>
</feature>
<sequence>MLISNKKIFTNINTQKKLNRLTIQIFYLGCNILNILLGFFLSNAFSTIPGQTGDWGIIAASILVTYYEILNFIIYSQSYHFKIEKSIIISNINTIKIGIIYGLFVDAFKLGS</sequence>
<evidence type="ECO:0000256" key="2">
    <source>
        <dbReference type="ARBA" id="ARBA00021534"/>
    </source>
</evidence>
<evidence type="ECO:0000256" key="1">
    <source>
        <dbReference type="ARBA" id="ARBA00009846"/>
    </source>
</evidence>
<dbReference type="PANTHER" id="PTHR33787">
    <property type="match status" value="1"/>
</dbReference>
<dbReference type="EMBL" id="KX284714">
    <property type="protein sequence ID" value="AOM65364.1"/>
    <property type="molecule type" value="Genomic_DNA"/>
</dbReference>
<organism evidence="4">
    <name type="scientific">Thorea hispida</name>
    <dbReference type="NCBI Taxonomy" id="202687"/>
    <lineage>
        <taxon>Eukaryota</taxon>
        <taxon>Rhodophyta</taxon>
        <taxon>Florideophyceae</taxon>
        <taxon>Nemaliophycidae</taxon>
        <taxon>Thoreales</taxon>
        <taxon>Thoreaceae</taxon>
        <taxon>Thorea</taxon>
    </lineage>
</organism>
<gene>
    <name evidence="4" type="primary">ycf20</name>
    <name evidence="4" type="ORF">Thor_072</name>
</gene>
<reference evidence="4" key="1">
    <citation type="journal article" date="2018" name="PLoS ONE">
        <title>Plastid genome analysis of three Nemaliophycidae red algal species suggests environmental adaptation for iron limited habitats.</title>
        <authorList>
            <person name="Cho C.H."/>
            <person name="Choi J.W."/>
            <person name="Lam D.W."/>
            <person name="Kim K.M."/>
            <person name="Yoon H.S."/>
        </authorList>
    </citation>
    <scope>NUCLEOTIDE SEQUENCE</scope>
</reference>
<proteinExistence type="inferred from homology"/>